<keyword evidence="2" id="KW-0732">Signal</keyword>
<name>A0A328P463_9GAMM</name>
<feature type="signal peptide" evidence="2">
    <location>
        <begin position="1"/>
        <end position="22"/>
    </location>
</feature>
<accession>A0A328P463</accession>
<proteinExistence type="predicted"/>
<feature type="compositionally biased region" description="Low complexity" evidence="1">
    <location>
        <begin position="56"/>
        <end position="76"/>
    </location>
</feature>
<protein>
    <submittedName>
        <fullName evidence="3">Uncharacterized protein</fullName>
    </submittedName>
</protein>
<organism evidence="3 4">
    <name type="scientific">Dyella jiangningensis</name>
    <dbReference type="NCBI Taxonomy" id="1379159"/>
    <lineage>
        <taxon>Bacteria</taxon>
        <taxon>Pseudomonadati</taxon>
        <taxon>Pseudomonadota</taxon>
        <taxon>Gammaproteobacteria</taxon>
        <taxon>Lysobacterales</taxon>
        <taxon>Rhodanobacteraceae</taxon>
        <taxon>Dyella</taxon>
    </lineage>
</organism>
<sequence length="105" mass="10311">MAIGKFLIGCALCVGGLGVASAMDADGQDLSTMQRSLDNSSSNHEGAGASSGGDALGLSREAPVSSGSSSSSSSDSCPGPNPVSPARSNRRATLGWQSLLPGSIQ</sequence>
<feature type="region of interest" description="Disordered" evidence="1">
    <location>
        <begin position="31"/>
        <end position="105"/>
    </location>
</feature>
<feature type="compositionally biased region" description="Polar residues" evidence="1">
    <location>
        <begin position="31"/>
        <end position="44"/>
    </location>
</feature>
<comment type="caution">
    <text evidence="3">The sequence shown here is derived from an EMBL/GenBank/DDBJ whole genome shotgun (WGS) entry which is preliminary data.</text>
</comment>
<dbReference type="AlphaFoldDB" id="A0A328P463"/>
<evidence type="ECO:0000313" key="3">
    <source>
        <dbReference type="EMBL" id="RAO75806.1"/>
    </source>
</evidence>
<feature type="chain" id="PRO_5016423357" evidence="2">
    <location>
        <begin position="23"/>
        <end position="105"/>
    </location>
</feature>
<dbReference type="Proteomes" id="UP000248926">
    <property type="component" value="Unassembled WGS sequence"/>
</dbReference>
<dbReference type="EMBL" id="NFZS01000004">
    <property type="protein sequence ID" value="RAO75806.1"/>
    <property type="molecule type" value="Genomic_DNA"/>
</dbReference>
<keyword evidence="4" id="KW-1185">Reference proteome</keyword>
<evidence type="ECO:0000256" key="2">
    <source>
        <dbReference type="SAM" id="SignalP"/>
    </source>
</evidence>
<gene>
    <name evidence="3" type="ORF">CA260_17375</name>
</gene>
<evidence type="ECO:0000256" key="1">
    <source>
        <dbReference type="SAM" id="MobiDB-lite"/>
    </source>
</evidence>
<evidence type="ECO:0000313" key="4">
    <source>
        <dbReference type="Proteomes" id="UP000248926"/>
    </source>
</evidence>
<reference evidence="3 4" key="1">
    <citation type="journal article" date="2018" name="Genet. Mol. Biol.">
        <title>The genome sequence of Dyella jiangningensis FCAV SCS01 from a lignocellulose-decomposing microbial consortium metagenome reveals potential for biotechnological applications.</title>
        <authorList>
            <person name="Desiderato J.G."/>
            <person name="Alvarenga D.O."/>
            <person name="Constancio M.T.L."/>
            <person name="Alves L.M.C."/>
            <person name="Varani A.M."/>
        </authorList>
    </citation>
    <scope>NUCLEOTIDE SEQUENCE [LARGE SCALE GENOMIC DNA]</scope>
    <source>
        <strain evidence="3 4">FCAV SCS01</strain>
    </source>
</reference>
<dbReference type="OrthoDB" id="5957835at2"/>